<evidence type="ECO:0000313" key="2">
    <source>
        <dbReference type="EMBL" id="ABG53936.1"/>
    </source>
</evidence>
<proteinExistence type="predicted"/>
<accession>Q10UY8</accession>
<dbReference type="EMBL" id="CP000393">
    <property type="protein sequence ID" value="ABG53936.1"/>
    <property type="molecule type" value="Genomic_DNA"/>
</dbReference>
<organism evidence="2">
    <name type="scientific">Trichodesmium erythraeum (strain IMS101)</name>
    <dbReference type="NCBI Taxonomy" id="203124"/>
    <lineage>
        <taxon>Bacteria</taxon>
        <taxon>Bacillati</taxon>
        <taxon>Cyanobacteriota</taxon>
        <taxon>Cyanophyceae</taxon>
        <taxon>Oscillatoriophycideae</taxon>
        <taxon>Oscillatoriales</taxon>
        <taxon>Microcoleaceae</taxon>
        <taxon>Trichodesmium</taxon>
    </lineage>
</organism>
<feature type="chain" id="PRO_5004179937" evidence="1">
    <location>
        <begin position="20"/>
        <end position="98"/>
    </location>
</feature>
<dbReference type="AlphaFoldDB" id="Q10UY8"/>
<dbReference type="OrthoDB" id="532473at2"/>
<dbReference type="HOGENOM" id="CLU_158023_0_0_3"/>
<dbReference type="eggNOG" id="ENOG5032VHA">
    <property type="taxonomic scope" value="Bacteria"/>
</dbReference>
<reference evidence="2" key="1">
    <citation type="submission" date="2006-06" db="EMBL/GenBank/DDBJ databases">
        <title>Complete sequence of Trichodesmium erythraeum IMS101.</title>
        <authorList>
            <consortium name="US DOE Joint Genome Institute"/>
            <person name="Copeland A."/>
            <person name="Lucas S."/>
            <person name="Lapidus A."/>
            <person name="Barry K."/>
            <person name="Detter J.C."/>
            <person name="Glavina del Rio T."/>
            <person name="Hammon N."/>
            <person name="Israni S."/>
            <person name="Dalin E."/>
            <person name="Tice H."/>
            <person name="Pitluck S."/>
            <person name="Kiss H."/>
            <person name="Munk A.C."/>
            <person name="Brettin T."/>
            <person name="Bruce D."/>
            <person name="Han C."/>
            <person name="Tapia R."/>
            <person name="Gilna P."/>
            <person name="Schmutz J."/>
            <person name="Larimer F."/>
            <person name="Land M."/>
            <person name="Hauser L."/>
            <person name="Kyrpides N."/>
            <person name="Kim E."/>
            <person name="Richardson P."/>
        </authorList>
    </citation>
    <scope>NUCLEOTIDE SEQUENCE [LARGE SCALE GENOMIC DNA]</scope>
    <source>
        <strain evidence="2">IMS101</strain>
    </source>
</reference>
<protein>
    <submittedName>
        <fullName evidence="2">Uncharacterized protein</fullName>
    </submittedName>
</protein>
<keyword evidence="1" id="KW-0732">Signal</keyword>
<dbReference type="KEGG" id="ter:Tery_5024"/>
<gene>
    <name evidence="2" type="ordered locus">Tery_5024</name>
</gene>
<evidence type="ECO:0000256" key="1">
    <source>
        <dbReference type="SAM" id="SignalP"/>
    </source>
</evidence>
<feature type="signal peptide" evidence="1">
    <location>
        <begin position="1"/>
        <end position="19"/>
    </location>
</feature>
<sequence>MRKYIILSIFLFILFFAFARPVAASFCRNDKGNKICILNIKRSAKNYWEYRAEVSINGVRKPLEIYNCRTQQKIEKNGNIVKFSSNGAGKLICSILNK</sequence>
<name>Q10UY8_TRIEI</name>